<dbReference type="EMBL" id="JYDJ01000351">
    <property type="protein sequence ID" value="KRX36645.1"/>
    <property type="molecule type" value="Genomic_DNA"/>
</dbReference>
<proteinExistence type="predicted"/>
<dbReference type="AlphaFoldDB" id="A0A0V0TCI4"/>
<protein>
    <submittedName>
        <fullName evidence="1">Uncharacterized protein</fullName>
    </submittedName>
</protein>
<accession>A0A0V0TCI4</accession>
<sequence>MGFNCREVNVRTTSQVAFVVFILHECQWSGVEGGFYFTESCPEFFFIKKRLSEDLSQRFLDRADEALPVASHPRGSLRDEFPVDAVAYQLTLDSVHVHVSPELPQLRRSGFERAKIIRLDDLRSSSPGDEPSERLHHSGRRHLWDQLQMHCP</sequence>
<reference evidence="1 2" key="1">
    <citation type="submission" date="2015-01" db="EMBL/GenBank/DDBJ databases">
        <title>Evolution of Trichinella species and genotypes.</title>
        <authorList>
            <person name="Korhonen P.K."/>
            <person name="Edoardo P."/>
            <person name="Giuseppe L.R."/>
            <person name="Gasser R.B."/>
        </authorList>
    </citation>
    <scope>NUCLEOTIDE SEQUENCE [LARGE SCALE GENOMIC DNA]</scope>
    <source>
        <strain evidence="1">ISS417</strain>
    </source>
</reference>
<name>A0A0V0TCI4_9BILA</name>
<comment type="caution">
    <text evidence="1">The sequence shown here is derived from an EMBL/GenBank/DDBJ whole genome shotgun (WGS) entry which is preliminary data.</text>
</comment>
<keyword evidence="2" id="KW-1185">Reference proteome</keyword>
<evidence type="ECO:0000313" key="2">
    <source>
        <dbReference type="Proteomes" id="UP000055048"/>
    </source>
</evidence>
<evidence type="ECO:0000313" key="1">
    <source>
        <dbReference type="EMBL" id="KRX36645.1"/>
    </source>
</evidence>
<gene>
    <name evidence="1" type="ORF">T05_3214</name>
</gene>
<organism evidence="1 2">
    <name type="scientific">Trichinella murrelli</name>
    <dbReference type="NCBI Taxonomy" id="144512"/>
    <lineage>
        <taxon>Eukaryota</taxon>
        <taxon>Metazoa</taxon>
        <taxon>Ecdysozoa</taxon>
        <taxon>Nematoda</taxon>
        <taxon>Enoplea</taxon>
        <taxon>Dorylaimia</taxon>
        <taxon>Trichinellida</taxon>
        <taxon>Trichinellidae</taxon>
        <taxon>Trichinella</taxon>
    </lineage>
</organism>
<dbReference type="Proteomes" id="UP000055048">
    <property type="component" value="Unassembled WGS sequence"/>
</dbReference>